<feature type="transmembrane region" description="Helical" evidence="7">
    <location>
        <begin position="748"/>
        <end position="770"/>
    </location>
</feature>
<dbReference type="PANTHER" id="PTHR45951:SF3">
    <property type="entry name" value="PROTEIN DISPATCHED"/>
    <property type="match status" value="1"/>
</dbReference>
<evidence type="ECO:0000313" key="9">
    <source>
        <dbReference type="EMBL" id="CAE0113056.1"/>
    </source>
</evidence>
<comment type="subcellular location">
    <subcellularLocation>
        <location evidence="1">Membrane</location>
        <topology evidence="1">Multi-pass membrane protein</topology>
    </subcellularLocation>
</comment>
<keyword evidence="5" id="KW-0325">Glycoprotein</keyword>
<gene>
    <name evidence="9" type="ORF">HERI1096_LOCUS13716</name>
</gene>
<evidence type="ECO:0000256" key="6">
    <source>
        <dbReference type="ARBA" id="ARBA00038046"/>
    </source>
</evidence>
<dbReference type="InterPro" id="IPR000731">
    <property type="entry name" value="SSD"/>
</dbReference>
<evidence type="ECO:0000256" key="4">
    <source>
        <dbReference type="ARBA" id="ARBA00023136"/>
    </source>
</evidence>
<evidence type="ECO:0000256" key="5">
    <source>
        <dbReference type="ARBA" id="ARBA00023180"/>
    </source>
</evidence>
<reference evidence="9" key="1">
    <citation type="submission" date="2021-01" db="EMBL/GenBank/DDBJ databases">
        <authorList>
            <person name="Corre E."/>
            <person name="Pelletier E."/>
            <person name="Niang G."/>
            <person name="Scheremetjew M."/>
            <person name="Finn R."/>
            <person name="Kale V."/>
            <person name="Holt S."/>
            <person name="Cochrane G."/>
            <person name="Meng A."/>
            <person name="Brown T."/>
            <person name="Cohen L."/>
        </authorList>
    </citation>
    <scope>NUCLEOTIDE SEQUENCE</scope>
    <source>
        <strain evidence="9">CCMP281</strain>
    </source>
</reference>
<feature type="domain" description="SSD" evidence="8">
    <location>
        <begin position="248"/>
        <end position="359"/>
    </location>
</feature>
<dbReference type="EMBL" id="HBHX01024658">
    <property type="protein sequence ID" value="CAE0113056.1"/>
    <property type="molecule type" value="Transcribed_RNA"/>
</dbReference>
<feature type="transmembrane region" description="Helical" evidence="7">
    <location>
        <begin position="222"/>
        <end position="242"/>
    </location>
</feature>
<evidence type="ECO:0000256" key="3">
    <source>
        <dbReference type="ARBA" id="ARBA00022989"/>
    </source>
</evidence>
<accession>A0A7S3ASC3</accession>
<comment type="similarity">
    <text evidence="6">Belongs to the dispatched family.</text>
</comment>
<evidence type="ECO:0000256" key="7">
    <source>
        <dbReference type="SAM" id="Phobius"/>
    </source>
</evidence>
<feature type="transmembrane region" description="Helical" evidence="7">
    <location>
        <begin position="254"/>
        <end position="274"/>
    </location>
</feature>
<keyword evidence="3 7" id="KW-1133">Transmembrane helix</keyword>
<feature type="transmembrane region" description="Helical" evidence="7">
    <location>
        <begin position="851"/>
        <end position="877"/>
    </location>
</feature>
<feature type="transmembrane region" description="Helical" evidence="7">
    <location>
        <begin position="305"/>
        <end position="322"/>
    </location>
</feature>
<protein>
    <recommendedName>
        <fullName evidence="8">SSD domain-containing protein</fullName>
    </recommendedName>
</protein>
<feature type="transmembrane region" description="Helical" evidence="7">
    <location>
        <begin position="724"/>
        <end position="741"/>
    </location>
</feature>
<feature type="transmembrane region" description="Helical" evidence="7">
    <location>
        <begin position="328"/>
        <end position="353"/>
    </location>
</feature>
<name>A0A7S3ASC3_9EUKA</name>
<dbReference type="GO" id="GO:0016020">
    <property type="term" value="C:membrane"/>
    <property type="evidence" value="ECO:0007669"/>
    <property type="project" value="UniProtKB-SubCell"/>
</dbReference>
<dbReference type="InterPro" id="IPR052081">
    <property type="entry name" value="Dispatched_Hh_regulator"/>
</dbReference>
<dbReference type="Pfam" id="PF12349">
    <property type="entry name" value="Sterol-sensing"/>
    <property type="match status" value="1"/>
</dbReference>
<evidence type="ECO:0000259" key="8">
    <source>
        <dbReference type="PROSITE" id="PS50156"/>
    </source>
</evidence>
<feature type="transmembrane region" description="Helical" evidence="7">
    <location>
        <begin position="776"/>
        <end position="801"/>
    </location>
</feature>
<evidence type="ECO:0000256" key="1">
    <source>
        <dbReference type="ARBA" id="ARBA00004141"/>
    </source>
</evidence>
<feature type="transmembrane region" description="Helical" evidence="7">
    <location>
        <begin position="197"/>
        <end position="215"/>
    </location>
</feature>
<evidence type="ECO:0000256" key="2">
    <source>
        <dbReference type="ARBA" id="ARBA00022692"/>
    </source>
</evidence>
<organism evidence="9">
    <name type="scientific">Haptolina ericina</name>
    <dbReference type="NCBI Taxonomy" id="156174"/>
    <lineage>
        <taxon>Eukaryota</taxon>
        <taxon>Haptista</taxon>
        <taxon>Haptophyta</taxon>
        <taxon>Prymnesiophyceae</taxon>
        <taxon>Prymnesiales</taxon>
        <taxon>Prymnesiaceae</taxon>
        <taxon>Haptolina</taxon>
    </lineage>
</organism>
<dbReference type="PANTHER" id="PTHR45951">
    <property type="entry name" value="PROTEIN DISPATCHED-RELATED"/>
    <property type="match status" value="1"/>
</dbReference>
<dbReference type="SUPFAM" id="SSF82866">
    <property type="entry name" value="Multidrug efflux transporter AcrB transmembrane domain"/>
    <property type="match status" value="2"/>
</dbReference>
<dbReference type="GO" id="GO:0022857">
    <property type="term" value="F:transmembrane transporter activity"/>
    <property type="evidence" value="ECO:0007669"/>
    <property type="project" value="TreeGrafter"/>
</dbReference>
<dbReference type="PROSITE" id="PS50156">
    <property type="entry name" value="SSD"/>
    <property type="match status" value="1"/>
</dbReference>
<dbReference type="GO" id="GO:0007224">
    <property type="term" value="P:smoothened signaling pathway"/>
    <property type="evidence" value="ECO:0007669"/>
    <property type="project" value="TreeGrafter"/>
</dbReference>
<keyword evidence="2 7" id="KW-0812">Transmembrane</keyword>
<sequence>MKGVCTMLEDLDQAHNLKQNAGDCSEQRRREWCVEYDERGNCINHEHEQRCCPERTLGSYAAKILGSNKECKDLTEDDAIAFRAHLVKCQPVFAAGTLKLVGETDPGFGDPTQCEYGNFAFDALNDLIDKSFLAPSSMPKFVKFEHPAHREEPLKTAHLDFLTDKVGVDYGGASLYAYEAGDIKGSLFSSVLMSQDMPMIAIGILLIFITIWLYSGSLCFTSFAFLQILLSVVFAYGVYVLIFQFPFFPFLNITGLYICIGIGADDVFVFLAAYDEVYRKRAKDKVSGETVTVDGTFMAEVLRDAGMATLVTSLTTSGAFFASATSPITSIACFGCFCGFMVLCDWVLMVLFLPPLAVIYTKHVSSACCKLQRDGCFHTPMAGKDPASLKKALGERAKGLLMSIFKSKVGCVVCVLGCLGLGIGLGVQYASPGFVYPSSEELQLLRSDNPLEKYCCSKKQVKFEFHLGSGDDDGGYPIHFVFGTKMVDNGNKWDPSDYPTAEFTGGFDPTSQESQKFLLNLCQKVRNASWYEPSSEKQRQNAAWRSLPVSASSPYGNQSCEIEVMNHWAQQPCGVAPEMGECCGQSGGFPVEPTMFKKCQQGWSYFYSKTVFTRGAPERNYWYPNGDLVYGVQWPARAGYGSGDHLSGNWFDPSSGTPKILSLSFMTNISYSQKYDVGKSFYDTMDAWSETALAGAPAGLSGGYWTTGSRLEYYSLQTAMKSSADTSTIIAIVIALSVLLLMTANVMIALFATLTIVLIMGTVSGIVILLGWEQGIIESIIISCGIGMACDFSAHLGFAYRQANLQGKGGRGQLVEDAIERMVPALTSAAFSTGAMGFLMIFAGTVFTQKFGIFICLLMVFGWFFGVFFLLPLLCLLGPTGKTGEIAPCLFQYPTDETPSSKVVEQKDVNLEA</sequence>
<keyword evidence="4 7" id="KW-0472">Membrane</keyword>
<dbReference type="AlphaFoldDB" id="A0A7S3ASC3"/>
<feature type="transmembrane region" description="Helical" evidence="7">
    <location>
        <begin position="409"/>
        <end position="430"/>
    </location>
</feature>
<feature type="transmembrane region" description="Helical" evidence="7">
    <location>
        <begin position="822"/>
        <end position="845"/>
    </location>
</feature>
<dbReference type="Gene3D" id="1.20.1640.10">
    <property type="entry name" value="Multidrug efflux transporter AcrB transmembrane domain"/>
    <property type="match status" value="2"/>
</dbReference>
<proteinExistence type="inferred from homology"/>
<dbReference type="InterPro" id="IPR053958">
    <property type="entry name" value="HMGCR/SNAP/NPC1-like_SSD"/>
</dbReference>